<dbReference type="GO" id="GO:0015074">
    <property type="term" value="P:DNA integration"/>
    <property type="evidence" value="ECO:0007669"/>
    <property type="project" value="UniProtKB-KW"/>
</dbReference>
<dbReference type="Proteomes" id="UP000218606">
    <property type="component" value="Chromosome"/>
</dbReference>
<dbReference type="Gene3D" id="3.40.50.1390">
    <property type="entry name" value="Resolvase, N-terminal catalytic domain"/>
    <property type="match status" value="1"/>
</dbReference>
<dbReference type="PANTHER" id="PTHR30461">
    <property type="entry name" value="DNA-INVERTASE FROM LAMBDOID PROPHAGE"/>
    <property type="match status" value="1"/>
</dbReference>
<dbReference type="Gene3D" id="3.90.1750.20">
    <property type="entry name" value="Putative Large Serine Recombinase, Chain B, Domain 2"/>
    <property type="match status" value="1"/>
</dbReference>
<evidence type="ECO:0000256" key="5">
    <source>
        <dbReference type="PROSITE-ProRule" id="PRU10137"/>
    </source>
</evidence>
<name>A0AAN1LAM9_9RHOB</name>
<feature type="active site" description="O-(5'-phospho-DNA)-serine intermediate" evidence="4 5">
    <location>
        <position position="25"/>
    </location>
</feature>
<sequence length="522" mass="59224">MTQRNAHTDQPKVTVQKAVIYCRVSSVHQETEGNGLVSQETRCRQFAEQNGLHVEAVFPDTKSGGGDFMQRPGMVALLSFLDAQPDESFVVVFDDLKRFARDRDFHFRLREAFRARNAHIKCLNFNFEDTPEGEFIETIMAAQGQLERMQNARQVAQKMKARMQNGYWVHNPPIGYQYKTVRGHGKVLTACEPLASIVREGIESYASGRFQSQAEVKRFFESFPDFPRNKHGEVKQQRVTDMLTNPIYTGHICSETYEINWLKGHHEGLISVATFDKVQERREGVAKMPARKNIGDDFALRGFACCAGCGVPYRSSWSKGKSKHYAYYLCQTKSCEDYGKSIVRDKMENAVGEVIKQLEPSPQLIMLINAMFKQAWNARLEQAKAIQSSAKRKLQTCEKQIDALLDRLVQTSNPSVVTAYENKIAVLEHDKALLSEKATQALPGQRSYEEKLELAVKFITSPWKLWASNNIKLRRLVLKLAFADRLIYDRNKGARTPEFTLPFKALEGVMSSNLKNGAGEGT</sequence>
<feature type="coiled-coil region" evidence="6">
    <location>
        <begin position="380"/>
        <end position="437"/>
    </location>
</feature>
<dbReference type="GO" id="GO:0003677">
    <property type="term" value="F:DNA binding"/>
    <property type="evidence" value="ECO:0007669"/>
    <property type="project" value="UniProtKB-KW"/>
</dbReference>
<proteinExistence type="predicted"/>
<evidence type="ECO:0000259" key="7">
    <source>
        <dbReference type="PROSITE" id="PS51736"/>
    </source>
</evidence>
<evidence type="ECO:0000256" key="6">
    <source>
        <dbReference type="SAM" id="Coils"/>
    </source>
</evidence>
<keyword evidence="1" id="KW-0229">DNA integration</keyword>
<evidence type="ECO:0000256" key="1">
    <source>
        <dbReference type="ARBA" id="ARBA00022908"/>
    </source>
</evidence>
<accession>A0AAN1LAM9</accession>
<dbReference type="InterPro" id="IPR006119">
    <property type="entry name" value="Resolv_N"/>
</dbReference>
<dbReference type="PROSITE" id="PS00397">
    <property type="entry name" value="RECOMBINASES_1"/>
    <property type="match status" value="1"/>
</dbReference>
<dbReference type="InterPro" id="IPR038109">
    <property type="entry name" value="DNA_bind_recomb_sf"/>
</dbReference>
<dbReference type="InterPro" id="IPR050639">
    <property type="entry name" value="SSR_resolvase"/>
</dbReference>
<evidence type="ECO:0000313" key="8">
    <source>
        <dbReference type="EMBL" id="ATG43650.1"/>
    </source>
</evidence>
<feature type="domain" description="Resolvase/invertase-type recombinase catalytic" evidence="7">
    <location>
        <begin position="17"/>
        <end position="166"/>
    </location>
</feature>
<dbReference type="GO" id="GO:0000150">
    <property type="term" value="F:DNA strand exchange activity"/>
    <property type="evidence" value="ECO:0007669"/>
    <property type="project" value="InterPro"/>
</dbReference>
<evidence type="ECO:0000313" key="9">
    <source>
        <dbReference type="Proteomes" id="UP000218606"/>
    </source>
</evidence>
<dbReference type="InterPro" id="IPR011109">
    <property type="entry name" value="DNA_bind_recombinase_dom"/>
</dbReference>
<evidence type="ECO:0000256" key="4">
    <source>
        <dbReference type="PIRSR" id="PIRSR606118-50"/>
    </source>
</evidence>
<keyword evidence="6" id="KW-0175">Coiled coil</keyword>
<organism evidence="8 9">
    <name type="scientific">Phaeobacter piscinae</name>
    <dbReference type="NCBI Taxonomy" id="1580596"/>
    <lineage>
        <taxon>Bacteria</taxon>
        <taxon>Pseudomonadati</taxon>
        <taxon>Pseudomonadota</taxon>
        <taxon>Alphaproteobacteria</taxon>
        <taxon>Rhodobacterales</taxon>
        <taxon>Roseobacteraceae</taxon>
        <taxon>Phaeobacter</taxon>
    </lineage>
</organism>
<protein>
    <submittedName>
        <fullName evidence="8">Resolvase</fullName>
    </submittedName>
</protein>
<reference evidence="8 9" key="1">
    <citation type="journal article" date="2017" name="Front. Microbiol.">
        <title>Phaeobacter piscinae sp. nov., a species of the Roseobacter group and potential aquaculture probiont.</title>
        <authorList>
            <person name="Sonnenschein E.C."/>
            <person name="Phippen C.B.W."/>
            <person name="Nielsen K.F."/>
            <person name="Mateiu R.V."/>
            <person name="Melchiorsen J."/>
            <person name="Gram L."/>
            <person name="Overmann J."/>
            <person name="Freese H.M."/>
        </authorList>
    </citation>
    <scope>NUCLEOTIDE SEQUENCE [LARGE SCALE GENOMIC DNA]</scope>
    <source>
        <strain evidence="8 9">P13</strain>
    </source>
</reference>
<dbReference type="InterPro" id="IPR036162">
    <property type="entry name" value="Resolvase-like_N_sf"/>
</dbReference>
<dbReference type="InterPro" id="IPR006118">
    <property type="entry name" value="Recombinase_CS"/>
</dbReference>
<dbReference type="Pfam" id="PF00239">
    <property type="entry name" value="Resolvase"/>
    <property type="match status" value="1"/>
</dbReference>
<gene>
    <name evidence="8" type="ORF">PhaeoP13_01713</name>
</gene>
<dbReference type="PANTHER" id="PTHR30461:SF2">
    <property type="entry name" value="SERINE RECOMBINASE PINE-RELATED"/>
    <property type="match status" value="1"/>
</dbReference>
<dbReference type="AlphaFoldDB" id="A0AAN1LAM9"/>
<dbReference type="Pfam" id="PF07508">
    <property type="entry name" value="Recombinase"/>
    <property type="match status" value="1"/>
</dbReference>
<keyword evidence="3" id="KW-0233">DNA recombination</keyword>
<evidence type="ECO:0000256" key="3">
    <source>
        <dbReference type="ARBA" id="ARBA00023172"/>
    </source>
</evidence>
<evidence type="ECO:0000256" key="2">
    <source>
        <dbReference type="ARBA" id="ARBA00023125"/>
    </source>
</evidence>
<dbReference type="SUPFAM" id="SSF53041">
    <property type="entry name" value="Resolvase-like"/>
    <property type="match status" value="1"/>
</dbReference>
<dbReference type="EMBL" id="CP010767">
    <property type="protein sequence ID" value="ATG43650.1"/>
    <property type="molecule type" value="Genomic_DNA"/>
</dbReference>
<dbReference type="RefSeq" id="WP_096871465.1">
    <property type="nucleotide sequence ID" value="NZ_CP010767.1"/>
</dbReference>
<dbReference type="CDD" id="cd00338">
    <property type="entry name" value="Ser_Recombinase"/>
    <property type="match status" value="1"/>
</dbReference>
<keyword evidence="2" id="KW-0238">DNA-binding</keyword>
<dbReference type="SMART" id="SM00857">
    <property type="entry name" value="Resolvase"/>
    <property type="match status" value="1"/>
</dbReference>
<dbReference type="PROSITE" id="PS51736">
    <property type="entry name" value="RECOMBINASES_3"/>
    <property type="match status" value="1"/>
</dbReference>